<name>A0A1I6XC14_9BACT</name>
<keyword evidence="2" id="KW-1185">Reference proteome</keyword>
<evidence type="ECO:0000313" key="2">
    <source>
        <dbReference type="Proteomes" id="UP000199673"/>
    </source>
</evidence>
<organism evidence="1 2">
    <name type="scientific">Algoriphagus locisalis</name>
    <dbReference type="NCBI Taxonomy" id="305507"/>
    <lineage>
        <taxon>Bacteria</taxon>
        <taxon>Pseudomonadati</taxon>
        <taxon>Bacteroidota</taxon>
        <taxon>Cytophagia</taxon>
        <taxon>Cytophagales</taxon>
        <taxon>Cyclobacteriaceae</taxon>
        <taxon>Algoriphagus</taxon>
    </lineage>
</organism>
<evidence type="ECO:0000313" key="1">
    <source>
        <dbReference type="EMBL" id="SFT35859.1"/>
    </source>
</evidence>
<reference evidence="2" key="1">
    <citation type="submission" date="2016-10" db="EMBL/GenBank/DDBJ databases">
        <authorList>
            <person name="Varghese N."/>
            <person name="Submissions S."/>
        </authorList>
    </citation>
    <scope>NUCLEOTIDE SEQUENCE [LARGE SCALE GENOMIC DNA]</scope>
    <source>
        <strain evidence="2">DSM 23445</strain>
    </source>
</reference>
<proteinExistence type="predicted"/>
<accession>A0A1I6XC14</accession>
<sequence length="43" mass="5055">MSILRIKKKLYLFKDKSGRVNEIWGSPNSYNVKLSIRVFVGIR</sequence>
<dbReference type="AlphaFoldDB" id="A0A1I6XC14"/>
<protein>
    <submittedName>
        <fullName evidence="1">Uncharacterized protein</fullName>
    </submittedName>
</protein>
<gene>
    <name evidence="1" type="ORF">SAMN04489724_0395</name>
</gene>
<dbReference type="EMBL" id="FPBF01000001">
    <property type="protein sequence ID" value="SFT35859.1"/>
    <property type="molecule type" value="Genomic_DNA"/>
</dbReference>
<dbReference type="Proteomes" id="UP000199673">
    <property type="component" value="Unassembled WGS sequence"/>
</dbReference>